<dbReference type="EMBL" id="LR796423">
    <property type="protein sequence ID" value="CAB4143805.1"/>
    <property type="molecule type" value="Genomic_DNA"/>
</dbReference>
<sequence>MSLDFQTMSYIESLFDEFDSKYDSDYALQDLHMEYIMENCHGERVICNGDTLIVAQEEGYLYEEFREDYIQKQLQLS</sequence>
<reference evidence="1" key="1">
    <citation type="submission" date="2020-04" db="EMBL/GenBank/DDBJ databases">
        <authorList>
            <person name="Chiriac C."/>
            <person name="Salcher M."/>
            <person name="Ghai R."/>
            <person name="Kavagutti S V."/>
        </authorList>
    </citation>
    <scope>NUCLEOTIDE SEQUENCE</scope>
</reference>
<organism evidence="1">
    <name type="scientific">uncultured Caudovirales phage</name>
    <dbReference type="NCBI Taxonomy" id="2100421"/>
    <lineage>
        <taxon>Viruses</taxon>
        <taxon>Duplodnaviria</taxon>
        <taxon>Heunggongvirae</taxon>
        <taxon>Uroviricota</taxon>
        <taxon>Caudoviricetes</taxon>
        <taxon>Peduoviridae</taxon>
        <taxon>Maltschvirus</taxon>
        <taxon>Maltschvirus maltsch</taxon>
    </lineage>
</organism>
<accession>A0A6J5M9W8</accession>
<protein>
    <submittedName>
        <fullName evidence="1">Uncharacterized protein</fullName>
    </submittedName>
</protein>
<gene>
    <name evidence="1" type="ORF">UFOVP447_256</name>
</gene>
<proteinExistence type="predicted"/>
<evidence type="ECO:0000313" key="1">
    <source>
        <dbReference type="EMBL" id="CAB4143805.1"/>
    </source>
</evidence>
<name>A0A6J5M9W8_9CAUD</name>